<accession>A0A9D1GMU9</accession>
<feature type="domain" description="Rod shape-determining protein MreC beta-barrel core" evidence="6">
    <location>
        <begin position="105"/>
        <end position="251"/>
    </location>
</feature>
<dbReference type="EMBL" id="DVLC01000022">
    <property type="protein sequence ID" value="HIT46430.1"/>
    <property type="molecule type" value="Genomic_DNA"/>
</dbReference>
<dbReference type="InterPro" id="IPR007221">
    <property type="entry name" value="MreC"/>
</dbReference>
<dbReference type="InterPro" id="IPR055342">
    <property type="entry name" value="MreC_beta-barrel_core"/>
</dbReference>
<reference evidence="7" key="1">
    <citation type="submission" date="2020-10" db="EMBL/GenBank/DDBJ databases">
        <authorList>
            <person name="Gilroy R."/>
        </authorList>
    </citation>
    <scope>NUCLEOTIDE SEQUENCE</scope>
    <source>
        <strain evidence="7">ChiHecec2B26-709</strain>
    </source>
</reference>
<dbReference type="Gene3D" id="2.40.10.340">
    <property type="entry name" value="Rod shape-determining protein MreC, domain 1"/>
    <property type="match status" value="1"/>
</dbReference>
<protein>
    <recommendedName>
        <fullName evidence="2">Cell shape-determining protein MreC</fullName>
    </recommendedName>
    <alternativeName>
        <fullName evidence="4">Cell shape protein MreC</fullName>
    </alternativeName>
</protein>
<dbReference type="AlphaFoldDB" id="A0A9D1GMU9"/>
<comment type="similarity">
    <text evidence="1">Belongs to the MreC family.</text>
</comment>
<keyword evidence="5" id="KW-0175">Coiled coil</keyword>
<evidence type="ECO:0000256" key="1">
    <source>
        <dbReference type="ARBA" id="ARBA00009369"/>
    </source>
</evidence>
<keyword evidence="3" id="KW-0133">Cell shape</keyword>
<evidence type="ECO:0000313" key="7">
    <source>
        <dbReference type="EMBL" id="HIT46430.1"/>
    </source>
</evidence>
<dbReference type="Gene3D" id="2.40.10.350">
    <property type="entry name" value="Rod shape-determining protein MreC, domain 2"/>
    <property type="match status" value="1"/>
</dbReference>
<proteinExistence type="inferred from homology"/>
<evidence type="ECO:0000313" key="8">
    <source>
        <dbReference type="Proteomes" id="UP000886881"/>
    </source>
</evidence>
<feature type="coiled-coil region" evidence="5">
    <location>
        <begin position="50"/>
        <end position="84"/>
    </location>
</feature>
<evidence type="ECO:0000259" key="6">
    <source>
        <dbReference type="Pfam" id="PF04085"/>
    </source>
</evidence>
<name>A0A9D1GMU9_9BACT</name>
<dbReference type="Pfam" id="PF04085">
    <property type="entry name" value="MreC"/>
    <property type="match status" value="1"/>
</dbReference>
<evidence type="ECO:0000256" key="5">
    <source>
        <dbReference type="SAM" id="Coils"/>
    </source>
</evidence>
<reference evidence="7" key="2">
    <citation type="journal article" date="2021" name="PeerJ">
        <title>Extensive microbial diversity within the chicken gut microbiome revealed by metagenomics and culture.</title>
        <authorList>
            <person name="Gilroy R."/>
            <person name="Ravi A."/>
            <person name="Getino M."/>
            <person name="Pursley I."/>
            <person name="Horton D.L."/>
            <person name="Alikhan N.F."/>
            <person name="Baker D."/>
            <person name="Gharbi K."/>
            <person name="Hall N."/>
            <person name="Watson M."/>
            <person name="Adriaenssens E.M."/>
            <person name="Foster-Nyarko E."/>
            <person name="Jarju S."/>
            <person name="Secka A."/>
            <person name="Antonio M."/>
            <person name="Oren A."/>
            <person name="Chaudhuri R.R."/>
            <person name="La Ragione R."/>
            <person name="Hildebrand F."/>
            <person name="Pallen M.J."/>
        </authorList>
    </citation>
    <scope>NUCLEOTIDE SEQUENCE</scope>
    <source>
        <strain evidence="7">ChiHecec2B26-709</strain>
    </source>
</reference>
<dbReference type="InterPro" id="IPR042177">
    <property type="entry name" value="Cell/Rod_1"/>
</dbReference>
<evidence type="ECO:0000256" key="4">
    <source>
        <dbReference type="ARBA" id="ARBA00032089"/>
    </source>
</evidence>
<dbReference type="GO" id="GO:0008360">
    <property type="term" value="P:regulation of cell shape"/>
    <property type="evidence" value="ECO:0007669"/>
    <property type="project" value="UniProtKB-KW"/>
</dbReference>
<dbReference type="InterPro" id="IPR042175">
    <property type="entry name" value="Cell/Rod_MreC_2"/>
</dbReference>
<dbReference type="PANTHER" id="PTHR34138">
    <property type="entry name" value="CELL SHAPE-DETERMINING PROTEIN MREC"/>
    <property type="match status" value="1"/>
</dbReference>
<evidence type="ECO:0000256" key="3">
    <source>
        <dbReference type="ARBA" id="ARBA00022960"/>
    </source>
</evidence>
<dbReference type="GO" id="GO:0005886">
    <property type="term" value="C:plasma membrane"/>
    <property type="evidence" value="ECO:0007669"/>
    <property type="project" value="TreeGrafter"/>
</dbReference>
<gene>
    <name evidence="7" type="ORF">IAC35_01070</name>
</gene>
<organism evidence="7 8">
    <name type="scientific">Candidatus Cryptobacteroides merdipullorum</name>
    <dbReference type="NCBI Taxonomy" id="2840771"/>
    <lineage>
        <taxon>Bacteria</taxon>
        <taxon>Pseudomonadati</taxon>
        <taxon>Bacteroidota</taxon>
        <taxon>Bacteroidia</taxon>
        <taxon>Bacteroidales</taxon>
        <taxon>Candidatus Cryptobacteroides</taxon>
    </lineage>
</organism>
<dbReference type="Proteomes" id="UP000886881">
    <property type="component" value="Unassembled WGS sequence"/>
</dbReference>
<comment type="caution">
    <text evidence="7">The sequence shown here is derived from an EMBL/GenBank/DDBJ whole genome shotgun (WGS) entry which is preliminary data.</text>
</comment>
<dbReference type="PANTHER" id="PTHR34138:SF1">
    <property type="entry name" value="CELL SHAPE-DETERMINING PROTEIN MREC"/>
    <property type="match status" value="1"/>
</dbReference>
<evidence type="ECO:0000256" key="2">
    <source>
        <dbReference type="ARBA" id="ARBA00013855"/>
    </source>
</evidence>
<sequence length="273" mass="30213">MASAAIFILLEVAALAMLDRSSTLQDIWINRAAHRTMAALWGGSEKLRNYFRLEAVNDELARQNDSLNRELDEYRRMSRAREEMSASAEAIRPSREVFSYTPATIVKMSRNRPQNYVILNKGSEDGVRPQSGIITGKGIIGVINSVGRHYSYGLTLMNPNVTISTKTGRDGITAPMTWDGLSSDGAVLTDIPPHFRIEPGDTVWTSGFSSMFPEGIAVGVTGSSRLVDGSNQHVEVRLFQDFNSAHYVTVTRNMDLEEIQKLEDNAASKEAVR</sequence>